<evidence type="ECO:0000256" key="4">
    <source>
        <dbReference type="ARBA" id="ARBA00022490"/>
    </source>
</evidence>
<gene>
    <name evidence="9" type="primary">106089345</name>
</gene>
<dbReference type="AlphaFoldDB" id="A0A1I8NQF8"/>
<dbReference type="VEuPathDB" id="VectorBase:SCAU001132"/>
<dbReference type="SMART" id="SM00913">
    <property type="entry name" value="IBN_N"/>
    <property type="match status" value="1"/>
</dbReference>
<keyword evidence="6" id="KW-0653">Protein transport</keyword>
<evidence type="ECO:0000259" key="8">
    <source>
        <dbReference type="SMART" id="SM00913"/>
    </source>
</evidence>
<evidence type="ECO:0000256" key="2">
    <source>
        <dbReference type="ARBA" id="ARBA00004496"/>
    </source>
</evidence>
<evidence type="ECO:0000313" key="9">
    <source>
        <dbReference type="EnsemblMetazoa" id="SCAU001132-PA"/>
    </source>
</evidence>
<dbReference type="GO" id="GO:0006606">
    <property type="term" value="P:protein import into nucleus"/>
    <property type="evidence" value="ECO:0007669"/>
    <property type="project" value="InterPro"/>
</dbReference>
<feature type="domain" description="Importin N-terminal" evidence="8">
    <location>
        <begin position="19"/>
        <end position="87"/>
    </location>
</feature>
<evidence type="ECO:0000256" key="3">
    <source>
        <dbReference type="ARBA" id="ARBA00022448"/>
    </source>
</evidence>
<keyword evidence="3" id="KW-0813">Transport</keyword>
<dbReference type="GO" id="GO:0005634">
    <property type="term" value="C:nucleus"/>
    <property type="evidence" value="ECO:0007669"/>
    <property type="project" value="UniProtKB-SubCell"/>
</dbReference>
<keyword evidence="4" id="KW-0963">Cytoplasm</keyword>
<dbReference type="GO" id="GO:0031267">
    <property type="term" value="F:small GTPase binding"/>
    <property type="evidence" value="ECO:0007669"/>
    <property type="project" value="InterPro"/>
</dbReference>
<accession>A0A1I8NQF8</accession>
<name>A0A1I8NQF8_STOCA</name>
<reference evidence="9" key="1">
    <citation type="submission" date="2020-05" db="UniProtKB">
        <authorList>
            <consortium name="EnsemblMetazoa"/>
        </authorList>
    </citation>
    <scope>IDENTIFICATION</scope>
    <source>
        <strain evidence="9">USDA</strain>
    </source>
</reference>
<dbReference type="Pfam" id="PF02985">
    <property type="entry name" value="HEAT"/>
    <property type="match status" value="1"/>
</dbReference>
<keyword evidence="10" id="KW-1185">Reference proteome</keyword>
<dbReference type="InterPro" id="IPR040122">
    <property type="entry name" value="Importin_beta"/>
</dbReference>
<organism evidence="9 10">
    <name type="scientific">Stomoxys calcitrans</name>
    <name type="common">Stable fly</name>
    <name type="synonym">Conops calcitrans</name>
    <dbReference type="NCBI Taxonomy" id="35570"/>
    <lineage>
        <taxon>Eukaryota</taxon>
        <taxon>Metazoa</taxon>
        <taxon>Ecdysozoa</taxon>
        <taxon>Arthropoda</taxon>
        <taxon>Hexapoda</taxon>
        <taxon>Insecta</taxon>
        <taxon>Pterygota</taxon>
        <taxon>Neoptera</taxon>
        <taxon>Endopterygota</taxon>
        <taxon>Diptera</taxon>
        <taxon>Brachycera</taxon>
        <taxon>Muscomorpha</taxon>
        <taxon>Muscoidea</taxon>
        <taxon>Muscidae</taxon>
        <taxon>Stomoxys</taxon>
    </lineage>
</organism>
<dbReference type="KEGG" id="scac:106089345"/>
<sequence>MEQIIANLLGGNNNLIKQATADLHEVYKRPETIPQLCELAVSHKEHHIRHYSAVLLKKRLGKLRHWQMVPPEQQQLIRQGVLNALFNEPEKSVRSALAQFIGVLVRHETDKQGAYMKEVLQVVYSHCSSSDPKQSELGSSIFATLTDAAPDQFVPHMESVCEMFTAALMATEASGNMASPVIFNILNGMTFLVPFILGHNAAEQTYQKSIPLIIKSLQAFAVQPDTDQFVRAFDILESMADYTPKLLTTNIKMLLDFCLEAANNAQLDSAVRVKTVAYIGWLVRLKKKVIIKQKLIEPIIQVVFNLMATEAQDDDDEDYFLGEDSSNPMTTATQTMDLLALNVPPEKLIPPLLQLLEPALQGQDPLPRRAAYLSMAVIAEGCSEAICNKYLETMLNIVKVGITDPTPLVRNAAFFALGQFSEHLQPDITKFAPQILPILFEFLQQLCNELRALWPQTNQCEVAESWPTTATTAKQDINSILYMSQLQIKRKKLLTTYGGGTEPKHIDRMFYALETFCENLEDALVPHLPLLMERLFEAMNPNNSVRIREMSLSAISAAANAAKENMMPYFQQLIAMLQTYLVKTDNEDILSLRPQAIDTLAAIARTIGKQNFLPLANDTMNFSLSLLDEADDPDVRRALYNLIASLAEVVNEEMAPIYPKIMNRLYDSIVSTEEVVPEFKEDVITVPGPENDENEDCEIDIENSDGEDDDLDNIAGYSVENSYLDEKEEAILALKEFAVHTGAAFIPHLQESYKNVYKMIDHPQEDIRKVSIDALTTFIVALFKHNDVQGVSIAIVIFITKLGQIVRDDEEVAVVLAALESFSELLKELKELALPDEKVCDTIFTCINDVLLGKVACQFDEPSTAGNDDEEAEESEYEEAIVEAAGNLLPLFGHAMAPEKFALYFGRVCPILLTKLQKAKKNEDLESQRAFIYGALAECFGALKRNSATYFDTLCPVMIEGLSDEFNQSRQNSVFGLGELVLHSEEKSFEAYPHILMALSQAVSKETEPAALDNICGAIARLIMTNCQLVPLDQVLPVFLQHLPLREDFDENTTVFKCFKLLYIQARDQIVASLEQILAIAIHVLYKKEFVDQETCDNAVALLKEIRENYPDKFGAVANSNPEIVNFLQTL</sequence>
<dbReference type="STRING" id="35570.A0A1I8NQF8"/>
<dbReference type="Gene3D" id="1.25.10.10">
    <property type="entry name" value="Leucine-rich Repeat Variant"/>
    <property type="match status" value="2"/>
</dbReference>
<dbReference type="GO" id="GO:0005737">
    <property type="term" value="C:cytoplasm"/>
    <property type="evidence" value="ECO:0007669"/>
    <property type="project" value="UniProtKB-SubCell"/>
</dbReference>
<proteinExistence type="predicted"/>
<protein>
    <recommendedName>
        <fullName evidence="8">Importin N-terminal domain-containing protein</fullName>
    </recommendedName>
</protein>
<dbReference type="InterPro" id="IPR016024">
    <property type="entry name" value="ARM-type_fold"/>
</dbReference>
<evidence type="ECO:0000313" key="10">
    <source>
        <dbReference type="Proteomes" id="UP000095300"/>
    </source>
</evidence>
<dbReference type="InterPro" id="IPR000357">
    <property type="entry name" value="HEAT"/>
</dbReference>
<evidence type="ECO:0000256" key="7">
    <source>
        <dbReference type="ARBA" id="ARBA00023242"/>
    </source>
</evidence>
<dbReference type="PANTHER" id="PTHR10527">
    <property type="entry name" value="IMPORTIN BETA"/>
    <property type="match status" value="1"/>
</dbReference>
<dbReference type="InterPro" id="IPR057672">
    <property type="entry name" value="TPR_IPO4/5"/>
</dbReference>
<evidence type="ECO:0000256" key="1">
    <source>
        <dbReference type="ARBA" id="ARBA00004123"/>
    </source>
</evidence>
<dbReference type="InterPro" id="IPR001494">
    <property type="entry name" value="Importin-beta_N"/>
</dbReference>
<dbReference type="Pfam" id="PF25780">
    <property type="entry name" value="TPR_IPO5"/>
    <property type="match status" value="1"/>
</dbReference>
<dbReference type="Pfam" id="PF03810">
    <property type="entry name" value="IBN_N"/>
    <property type="match status" value="1"/>
</dbReference>
<dbReference type="EnsemblMetazoa" id="SCAU001132-RA">
    <property type="protein sequence ID" value="SCAU001132-PA"/>
    <property type="gene ID" value="SCAU001132"/>
</dbReference>
<keyword evidence="7" id="KW-0539">Nucleus</keyword>
<dbReference type="SUPFAM" id="SSF48371">
    <property type="entry name" value="ARM repeat"/>
    <property type="match status" value="2"/>
</dbReference>
<keyword evidence="5" id="KW-0677">Repeat</keyword>
<dbReference type="InterPro" id="IPR011989">
    <property type="entry name" value="ARM-like"/>
</dbReference>
<comment type="subcellular location">
    <subcellularLocation>
        <location evidence="2">Cytoplasm</location>
    </subcellularLocation>
    <subcellularLocation>
        <location evidence="1">Nucleus</location>
    </subcellularLocation>
</comment>
<dbReference type="Proteomes" id="UP000095300">
    <property type="component" value="Unassembled WGS sequence"/>
</dbReference>
<dbReference type="OrthoDB" id="7862313at2759"/>
<evidence type="ECO:0000256" key="5">
    <source>
        <dbReference type="ARBA" id="ARBA00022737"/>
    </source>
</evidence>
<evidence type="ECO:0000256" key="6">
    <source>
        <dbReference type="ARBA" id="ARBA00022927"/>
    </source>
</evidence>